<proteinExistence type="predicted"/>
<dbReference type="Proteomes" id="UP000198211">
    <property type="component" value="Unassembled WGS sequence"/>
</dbReference>
<protein>
    <submittedName>
        <fullName evidence="1">Uncharacterized protein</fullName>
    </submittedName>
</protein>
<evidence type="ECO:0000313" key="2">
    <source>
        <dbReference type="Proteomes" id="UP000198211"/>
    </source>
</evidence>
<sequence length="192" mass="22259">MDSADDKDNVYVEVLTSGSKDVTFARAQKVVLKRRDVQQLMQEAVQEEKPTDEVQEEELKRLHGQRLLQTQARPAEVVYRCQVLPVQETLSRAERMKRLAKTKQGGSASQLIPEGMDPYSRVYICTHGWKKRKSRGTGSRPRQHIRLTDCPFRFRVQWNVERKELQVKNGCFVHNHLVDATSFATYPTFKDL</sequence>
<organism evidence="1 2">
    <name type="scientific">Phytophthora megakarya</name>
    <dbReference type="NCBI Taxonomy" id="4795"/>
    <lineage>
        <taxon>Eukaryota</taxon>
        <taxon>Sar</taxon>
        <taxon>Stramenopiles</taxon>
        <taxon>Oomycota</taxon>
        <taxon>Peronosporomycetes</taxon>
        <taxon>Peronosporales</taxon>
        <taxon>Peronosporaceae</taxon>
        <taxon>Phytophthora</taxon>
    </lineage>
</organism>
<gene>
    <name evidence="1" type="ORF">PHMEG_00020892</name>
</gene>
<feature type="non-terminal residue" evidence="1">
    <location>
        <position position="1"/>
    </location>
</feature>
<dbReference type="OrthoDB" id="129084at2759"/>
<evidence type="ECO:0000313" key="1">
    <source>
        <dbReference type="EMBL" id="OWZ06808.1"/>
    </source>
</evidence>
<dbReference type="AlphaFoldDB" id="A0A225VPI5"/>
<keyword evidence="2" id="KW-1185">Reference proteome</keyword>
<name>A0A225VPI5_9STRA</name>
<accession>A0A225VPI5</accession>
<reference evidence="2" key="1">
    <citation type="submission" date="2017-03" db="EMBL/GenBank/DDBJ databases">
        <title>Phytopthora megakarya and P. palmivora, two closely related causual agents of cacao black pod achieved similar genome size and gene model numbers by different mechanisms.</title>
        <authorList>
            <person name="Ali S."/>
            <person name="Shao J."/>
            <person name="Larry D.J."/>
            <person name="Kronmiller B."/>
            <person name="Shen D."/>
            <person name="Strem M.D."/>
            <person name="Melnick R.L."/>
            <person name="Guiltinan M.J."/>
            <person name="Tyler B.M."/>
            <person name="Meinhardt L.W."/>
            <person name="Bailey B.A."/>
        </authorList>
    </citation>
    <scope>NUCLEOTIDE SEQUENCE [LARGE SCALE GENOMIC DNA]</scope>
    <source>
        <strain evidence="2">zdho120</strain>
    </source>
</reference>
<dbReference type="EMBL" id="NBNE01003812">
    <property type="protein sequence ID" value="OWZ06808.1"/>
    <property type="molecule type" value="Genomic_DNA"/>
</dbReference>
<comment type="caution">
    <text evidence="1">The sequence shown here is derived from an EMBL/GenBank/DDBJ whole genome shotgun (WGS) entry which is preliminary data.</text>
</comment>